<evidence type="ECO:0000313" key="4">
    <source>
        <dbReference type="Proteomes" id="UP000799537"/>
    </source>
</evidence>
<organism evidence="3 4">
    <name type="scientific">Zasmidium cellare ATCC 36951</name>
    <dbReference type="NCBI Taxonomy" id="1080233"/>
    <lineage>
        <taxon>Eukaryota</taxon>
        <taxon>Fungi</taxon>
        <taxon>Dikarya</taxon>
        <taxon>Ascomycota</taxon>
        <taxon>Pezizomycotina</taxon>
        <taxon>Dothideomycetes</taxon>
        <taxon>Dothideomycetidae</taxon>
        <taxon>Mycosphaerellales</taxon>
        <taxon>Mycosphaerellaceae</taxon>
        <taxon>Zasmidium</taxon>
    </lineage>
</organism>
<accession>A0A6A6CXL7</accession>
<dbReference type="EMBL" id="ML993582">
    <property type="protein sequence ID" value="KAF2171775.1"/>
    <property type="molecule type" value="Genomic_DNA"/>
</dbReference>
<feature type="signal peptide" evidence="2">
    <location>
        <begin position="1"/>
        <end position="19"/>
    </location>
</feature>
<feature type="region of interest" description="Disordered" evidence="1">
    <location>
        <begin position="24"/>
        <end position="65"/>
    </location>
</feature>
<feature type="chain" id="PRO_5025493886" evidence="2">
    <location>
        <begin position="20"/>
        <end position="86"/>
    </location>
</feature>
<dbReference type="OrthoDB" id="10517596at2759"/>
<name>A0A6A6CXL7_ZASCE</name>
<evidence type="ECO:0000256" key="1">
    <source>
        <dbReference type="SAM" id="MobiDB-lite"/>
    </source>
</evidence>
<keyword evidence="4" id="KW-1185">Reference proteome</keyword>
<feature type="compositionally biased region" description="Polar residues" evidence="1">
    <location>
        <begin position="30"/>
        <end position="39"/>
    </location>
</feature>
<dbReference type="RefSeq" id="XP_033672664.1">
    <property type="nucleotide sequence ID" value="XM_033804315.1"/>
</dbReference>
<reference evidence="3" key="1">
    <citation type="journal article" date="2020" name="Stud. Mycol.">
        <title>101 Dothideomycetes genomes: a test case for predicting lifestyles and emergence of pathogens.</title>
        <authorList>
            <person name="Haridas S."/>
            <person name="Albert R."/>
            <person name="Binder M."/>
            <person name="Bloem J."/>
            <person name="Labutti K."/>
            <person name="Salamov A."/>
            <person name="Andreopoulos B."/>
            <person name="Baker S."/>
            <person name="Barry K."/>
            <person name="Bills G."/>
            <person name="Bluhm B."/>
            <person name="Cannon C."/>
            <person name="Castanera R."/>
            <person name="Culley D."/>
            <person name="Daum C."/>
            <person name="Ezra D."/>
            <person name="Gonzalez J."/>
            <person name="Henrissat B."/>
            <person name="Kuo A."/>
            <person name="Liang C."/>
            <person name="Lipzen A."/>
            <person name="Lutzoni F."/>
            <person name="Magnuson J."/>
            <person name="Mondo S."/>
            <person name="Nolan M."/>
            <person name="Ohm R."/>
            <person name="Pangilinan J."/>
            <person name="Park H.-J."/>
            <person name="Ramirez L."/>
            <person name="Alfaro M."/>
            <person name="Sun H."/>
            <person name="Tritt A."/>
            <person name="Yoshinaga Y."/>
            <person name="Zwiers L.-H."/>
            <person name="Turgeon B."/>
            <person name="Goodwin S."/>
            <person name="Spatafora J."/>
            <person name="Crous P."/>
            <person name="Grigoriev I."/>
        </authorList>
    </citation>
    <scope>NUCLEOTIDE SEQUENCE</scope>
    <source>
        <strain evidence="3">ATCC 36951</strain>
    </source>
</reference>
<gene>
    <name evidence="3" type="ORF">M409DRAFT_18009</name>
</gene>
<evidence type="ECO:0000313" key="3">
    <source>
        <dbReference type="EMBL" id="KAF2171775.1"/>
    </source>
</evidence>
<keyword evidence="2" id="KW-0732">Signal</keyword>
<proteinExistence type="predicted"/>
<dbReference type="AlphaFoldDB" id="A0A6A6CXL7"/>
<dbReference type="Proteomes" id="UP000799537">
    <property type="component" value="Unassembled WGS sequence"/>
</dbReference>
<protein>
    <submittedName>
        <fullName evidence="3">Uncharacterized protein</fullName>
    </submittedName>
</protein>
<sequence>MKFTLLTLALGLTTSLVAASPVEKLPNGVDSYSTRSSWSKPGAAPETDGTAVEERSDTESDIIEPSPDCYSTRSAWKRMFLGKRQC</sequence>
<evidence type="ECO:0000256" key="2">
    <source>
        <dbReference type="SAM" id="SignalP"/>
    </source>
</evidence>
<dbReference type="GeneID" id="54557587"/>